<sequence length="234" mass="24609">MTYFSDFYFTSNLTDFSCPGLGGFECLPPKACARDPNTGTTYCCDPASDSTIANAGVLTGAASMKRLSPLCVPVSTVLNICWNKERSPLRNISIDVLEDVYSSLTSEASTARTWAFDPATLLPATSTPSSSVPLPNPTTTDIMTPSPPSIPDNDSSSDSLSGGAIAGIVVGVVGGIAIVVVGVFLLMKRRRQRQNLVPGSAPAELAHETPPKQQIHEVDGIGVKQQSPQELSAH</sequence>
<dbReference type="Proteomes" id="UP001610334">
    <property type="component" value="Unassembled WGS sequence"/>
</dbReference>
<feature type="compositionally biased region" description="Low complexity" evidence="5">
    <location>
        <begin position="125"/>
        <end position="140"/>
    </location>
</feature>
<evidence type="ECO:0000313" key="7">
    <source>
        <dbReference type="EMBL" id="KAL2822885.1"/>
    </source>
</evidence>
<evidence type="ECO:0000256" key="2">
    <source>
        <dbReference type="ARBA" id="ARBA00022692"/>
    </source>
</evidence>
<evidence type="ECO:0000313" key="8">
    <source>
        <dbReference type="Proteomes" id="UP001610334"/>
    </source>
</evidence>
<feature type="region of interest" description="Disordered" evidence="5">
    <location>
        <begin position="125"/>
        <end position="158"/>
    </location>
</feature>
<dbReference type="PANTHER" id="PTHR15549:SF26">
    <property type="entry name" value="AXIAL BUDDING PATTERN PROTEIN 2-RELATED"/>
    <property type="match status" value="1"/>
</dbReference>
<evidence type="ECO:0000256" key="1">
    <source>
        <dbReference type="ARBA" id="ARBA00004167"/>
    </source>
</evidence>
<keyword evidence="3 6" id="KW-1133">Transmembrane helix</keyword>
<evidence type="ECO:0000256" key="3">
    <source>
        <dbReference type="ARBA" id="ARBA00022989"/>
    </source>
</evidence>
<organism evidence="7 8">
    <name type="scientific">Aspergillus granulosus</name>
    <dbReference type="NCBI Taxonomy" id="176169"/>
    <lineage>
        <taxon>Eukaryota</taxon>
        <taxon>Fungi</taxon>
        <taxon>Dikarya</taxon>
        <taxon>Ascomycota</taxon>
        <taxon>Pezizomycotina</taxon>
        <taxon>Eurotiomycetes</taxon>
        <taxon>Eurotiomycetidae</taxon>
        <taxon>Eurotiales</taxon>
        <taxon>Aspergillaceae</taxon>
        <taxon>Aspergillus</taxon>
        <taxon>Aspergillus subgen. Nidulantes</taxon>
    </lineage>
</organism>
<evidence type="ECO:0000256" key="5">
    <source>
        <dbReference type="SAM" id="MobiDB-lite"/>
    </source>
</evidence>
<dbReference type="InterPro" id="IPR051694">
    <property type="entry name" value="Immunoregulatory_rcpt-like"/>
</dbReference>
<evidence type="ECO:0000256" key="4">
    <source>
        <dbReference type="ARBA" id="ARBA00023136"/>
    </source>
</evidence>
<proteinExistence type="predicted"/>
<protein>
    <submittedName>
        <fullName evidence="7">Uncharacterized protein</fullName>
    </submittedName>
</protein>
<feature type="region of interest" description="Disordered" evidence="5">
    <location>
        <begin position="198"/>
        <end position="234"/>
    </location>
</feature>
<reference evidence="7 8" key="1">
    <citation type="submission" date="2024-07" db="EMBL/GenBank/DDBJ databases">
        <title>Section-level genome sequencing and comparative genomics of Aspergillus sections Usti and Cavernicolus.</title>
        <authorList>
            <consortium name="Lawrence Berkeley National Laboratory"/>
            <person name="Nybo J.L."/>
            <person name="Vesth T.C."/>
            <person name="Theobald S."/>
            <person name="Frisvad J.C."/>
            <person name="Larsen T.O."/>
            <person name="Kjaerboelling I."/>
            <person name="Rothschild-Mancinelli K."/>
            <person name="Lyhne E.K."/>
            <person name="Kogle M.E."/>
            <person name="Barry K."/>
            <person name="Clum A."/>
            <person name="Na H."/>
            <person name="Ledsgaard L."/>
            <person name="Lin J."/>
            <person name="Lipzen A."/>
            <person name="Kuo A."/>
            <person name="Riley R."/>
            <person name="Mondo S."/>
            <person name="Labutti K."/>
            <person name="Haridas S."/>
            <person name="Pangalinan J."/>
            <person name="Salamov A.A."/>
            <person name="Simmons B.A."/>
            <person name="Magnuson J.K."/>
            <person name="Chen J."/>
            <person name="Drula E."/>
            <person name="Henrissat B."/>
            <person name="Wiebenga A."/>
            <person name="Lubbers R.J."/>
            <person name="Gomes A.C."/>
            <person name="Makela M.R."/>
            <person name="Stajich J."/>
            <person name="Grigoriev I.V."/>
            <person name="Mortensen U.H."/>
            <person name="De Vries R.P."/>
            <person name="Baker S.E."/>
            <person name="Andersen M.R."/>
        </authorList>
    </citation>
    <scope>NUCLEOTIDE SEQUENCE [LARGE SCALE GENOMIC DNA]</scope>
    <source>
        <strain evidence="7 8">CBS 588.65</strain>
    </source>
</reference>
<feature type="compositionally biased region" description="Polar residues" evidence="5">
    <location>
        <begin position="224"/>
        <end position="234"/>
    </location>
</feature>
<feature type="transmembrane region" description="Helical" evidence="6">
    <location>
        <begin position="164"/>
        <end position="186"/>
    </location>
</feature>
<comment type="caution">
    <text evidence="7">The sequence shown here is derived from an EMBL/GenBank/DDBJ whole genome shotgun (WGS) entry which is preliminary data.</text>
</comment>
<keyword evidence="8" id="KW-1185">Reference proteome</keyword>
<dbReference type="PANTHER" id="PTHR15549">
    <property type="entry name" value="PAIRED IMMUNOGLOBULIN-LIKE TYPE 2 RECEPTOR"/>
    <property type="match status" value="1"/>
</dbReference>
<evidence type="ECO:0000256" key="6">
    <source>
        <dbReference type="SAM" id="Phobius"/>
    </source>
</evidence>
<feature type="compositionally biased region" description="Basic and acidic residues" evidence="5">
    <location>
        <begin position="205"/>
        <end position="219"/>
    </location>
</feature>
<accession>A0ABR4I5B5</accession>
<comment type="subcellular location">
    <subcellularLocation>
        <location evidence="1">Membrane</location>
        <topology evidence="1">Single-pass membrane protein</topology>
    </subcellularLocation>
</comment>
<keyword evidence="2 6" id="KW-0812">Transmembrane</keyword>
<gene>
    <name evidence="7" type="ORF">BJX63DRAFT_426722</name>
</gene>
<keyword evidence="4 6" id="KW-0472">Membrane</keyword>
<name>A0ABR4I5B5_9EURO</name>
<dbReference type="EMBL" id="JBFXLT010000001">
    <property type="protein sequence ID" value="KAL2822885.1"/>
    <property type="molecule type" value="Genomic_DNA"/>
</dbReference>